<name>A0ABN1KVV2_CLOSU</name>
<dbReference type="RefSeq" id="WP_343827492.1">
    <property type="nucleotide sequence ID" value="NZ_BAAACI010000007.1"/>
</dbReference>
<proteinExistence type="predicted"/>
<accession>A0ABN1KVV2</accession>
<protein>
    <recommendedName>
        <fullName evidence="4">LSM domain-containing protein</fullName>
    </recommendedName>
</protein>
<organism evidence="2 3">
    <name type="scientific">Clostridium subterminale</name>
    <dbReference type="NCBI Taxonomy" id="1550"/>
    <lineage>
        <taxon>Bacteria</taxon>
        <taxon>Bacillati</taxon>
        <taxon>Bacillota</taxon>
        <taxon>Clostridia</taxon>
        <taxon>Eubacteriales</taxon>
        <taxon>Clostridiaceae</taxon>
        <taxon>Clostridium</taxon>
    </lineage>
</organism>
<feature type="region of interest" description="Disordered" evidence="1">
    <location>
        <begin position="60"/>
        <end position="79"/>
    </location>
</feature>
<comment type="caution">
    <text evidence="2">The sequence shown here is derived from an EMBL/GenBank/DDBJ whole genome shotgun (WGS) entry which is preliminary data.</text>
</comment>
<dbReference type="EMBL" id="BAAACI010000007">
    <property type="protein sequence ID" value="GAA0777191.1"/>
    <property type="molecule type" value="Genomic_DNA"/>
</dbReference>
<evidence type="ECO:0008006" key="4">
    <source>
        <dbReference type="Google" id="ProtNLM"/>
    </source>
</evidence>
<evidence type="ECO:0000313" key="2">
    <source>
        <dbReference type="EMBL" id="GAA0777191.1"/>
    </source>
</evidence>
<sequence>MNLEVHDYDRDSQSLRDECRKYMYCHVMLIMRDGTMMDGIIENVDPERVTMLMGEDVMEQDGDDQYGQPRQFGSHGRPRRKFRRFRRRHFPFRDLSRLFLFFTPFPF</sequence>
<gene>
    <name evidence="2" type="ORF">GCM10008908_31920</name>
</gene>
<evidence type="ECO:0000313" key="3">
    <source>
        <dbReference type="Proteomes" id="UP001501047"/>
    </source>
</evidence>
<evidence type="ECO:0000256" key="1">
    <source>
        <dbReference type="SAM" id="MobiDB-lite"/>
    </source>
</evidence>
<dbReference type="Proteomes" id="UP001501047">
    <property type="component" value="Unassembled WGS sequence"/>
</dbReference>
<keyword evidence="3" id="KW-1185">Reference proteome</keyword>
<reference evidence="2 3" key="1">
    <citation type="journal article" date="2019" name="Int. J. Syst. Evol. Microbiol.">
        <title>The Global Catalogue of Microorganisms (GCM) 10K type strain sequencing project: providing services to taxonomists for standard genome sequencing and annotation.</title>
        <authorList>
            <consortium name="The Broad Institute Genomics Platform"/>
            <consortium name="The Broad Institute Genome Sequencing Center for Infectious Disease"/>
            <person name="Wu L."/>
            <person name="Ma J."/>
        </authorList>
    </citation>
    <scope>NUCLEOTIDE SEQUENCE [LARGE SCALE GENOMIC DNA]</scope>
    <source>
        <strain evidence="2 3">JCM 1417</strain>
    </source>
</reference>